<dbReference type="GeneID" id="63756772"/>
<evidence type="ECO:0000313" key="2">
    <source>
        <dbReference type="EMBL" id="OJJ56137.1"/>
    </source>
</evidence>
<keyword evidence="3" id="KW-1185">Reference proteome</keyword>
<protein>
    <submittedName>
        <fullName evidence="2">Uncharacterized protein</fullName>
    </submittedName>
</protein>
<name>A0A1L9T9N1_9EURO</name>
<proteinExistence type="predicted"/>
<evidence type="ECO:0000313" key="3">
    <source>
        <dbReference type="Proteomes" id="UP000184356"/>
    </source>
</evidence>
<dbReference type="OrthoDB" id="444631at2759"/>
<dbReference type="AlphaFoldDB" id="A0A1L9T9N1"/>
<gene>
    <name evidence="2" type="ORF">ASPSYDRAFT_134885</name>
</gene>
<reference evidence="3" key="1">
    <citation type="journal article" date="2017" name="Genome Biol.">
        <title>Comparative genomics reveals high biological diversity and specific adaptations in the industrially and medically important fungal genus Aspergillus.</title>
        <authorList>
            <person name="de Vries R.P."/>
            <person name="Riley R."/>
            <person name="Wiebenga A."/>
            <person name="Aguilar-Osorio G."/>
            <person name="Amillis S."/>
            <person name="Uchima C.A."/>
            <person name="Anderluh G."/>
            <person name="Asadollahi M."/>
            <person name="Askin M."/>
            <person name="Barry K."/>
            <person name="Battaglia E."/>
            <person name="Bayram O."/>
            <person name="Benocci T."/>
            <person name="Braus-Stromeyer S.A."/>
            <person name="Caldana C."/>
            <person name="Canovas D."/>
            <person name="Cerqueira G.C."/>
            <person name="Chen F."/>
            <person name="Chen W."/>
            <person name="Choi C."/>
            <person name="Clum A."/>
            <person name="Dos Santos R.A."/>
            <person name="Damasio A.R."/>
            <person name="Diallinas G."/>
            <person name="Emri T."/>
            <person name="Fekete E."/>
            <person name="Flipphi M."/>
            <person name="Freyberg S."/>
            <person name="Gallo A."/>
            <person name="Gournas C."/>
            <person name="Habgood R."/>
            <person name="Hainaut M."/>
            <person name="Harispe M.L."/>
            <person name="Henrissat B."/>
            <person name="Hilden K.S."/>
            <person name="Hope R."/>
            <person name="Hossain A."/>
            <person name="Karabika E."/>
            <person name="Karaffa L."/>
            <person name="Karanyi Z."/>
            <person name="Krasevec N."/>
            <person name="Kuo A."/>
            <person name="Kusch H."/>
            <person name="LaButti K."/>
            <person name="Lagendijk E.L."/>
            <person name="Lapidus A."/>
            <person name="Levasseur A."/>
            <person name="Lindquist E."/>
            <person name="Lipzen A."/>
            <person name="Logrieco A.F."/>
            <person name="MacCabe A."/>
            <person name="Maekelae M.R."/>
            <person name="Malavazi I."/>
            <person name="Melin P."/>
            <person name="Meyer V."/>
            <person name="Mielnichuk N."/>
            <person name="Miskei M."/>
            <person name="Molnar A.P."/>
            <person name="Mule G."/>
            <person name="Ngan C.Y."/>
            <person name="Orejas M."/>
            <person name="Orosz E."/>
            <person name="Ouedraogo J.P."/>
            <person name="Overkamp K.M."/>
            <person name="Park H.-S."/>
            <person name="Perrone G."/>
            <person name="Piumi F."/>
            <person name="Punt P.J."/>
            <person name="Ram A.F."/>
            <person name="Ramon A."/>
            <person name="Rauscher S."/>
            <person name="Record E."/>
            <person name="Riano-Pachon D.M."/>
            <person name="Robert V."/>
            <person name="Roehrig J."/>
            <person name="Ruller R."/>
            <person name="Salamov A."/>
            <person name="Salih N.S."/>
            <person name="Samson R.A."/>
            <person name="Sandor E."/>
            <person name="Sanguinetti M."/>
            <person name="Schuetze T."/>
            <person name="Sepcic K."/>
            <person name="Shelest E."/>
            <person name="Sherlock G."/>
            <person name="Sophianopoulou V."/>
            <person name="Squina F.M."/>
            <person name="Sun H."/>
            <person name="Susca A."/>
            <person name="Todd R.B."/>
            <person name="Tsang A."/>
            <person name="Unkles S.E."/>
            <person name="van de Wiele N."/>
            <person name="van Rossen-Uffink D."/>
            <person name="Oliveira J.V."/>
            <person name="Vesth T.C."/>
            <person name="Visser J."/>
            <person name="Yu J.-H."/>
            <person name="Zhou M."/>
            <person name="Andersen M.R."/>
            <person name="Archer D.B."/>
            <person name="Baker S.E."/>
            <person name="Benoit I."/>
            <person name="Brakhage A.A."/>
            <person name="Braus G.H."/>
            <person name="Fischer R."/>
            <person name="Frisvad J.C."/>
            <person name="Goldman G.H."/>
            <person name="Houbraken J."/>
            <person name="Oakley B."/>
            <person name="Pocsi I."/>
            <person name="Scazzocchio C."/>
            <person name="Seiboth B."/>
            <person name="vanKuyk P.A."/>
            <person name="Wortman J."/>
            <person name="Dyer P.S."/>
            <person name="Grigoriev I.V."/>
        </authorList>
    </citation>
    <scope>NUCLEOTIDE SEQUENCE [LARGE SCALE GENOMIC DNA]</scope>
    <source>
        <strain evidence="3">CBS 593.65</strain>
    </source>
</reference>
<feature type="region of interest" description="Disordered" evidence="1">
    <location>
        <begin position="384"/>
        <end position="412"/>
    </location>
</feature>
<dbReference type="EMBL" id="KV878591">
    <property type="protein sequence ID" value="OJJ56137.1"/>
    <property type="molecule type" value="Genomic_DNA"/>
</dbReference>
<dbReference type="Proteomes" id="UP000184356">
    <property type="component" value="Unassembled WGS sequence"/>
</dbReference>
<dbReference type="RefSeq" id="XP_040699943.1">
    <property type="nucleotide sequence ID" value="XM_040840699.1"/>
</dbReference>
<evidence type="ECO:0000256" key="1">
    <source>
        <dbReference type="SAM" id="MobiDB-lite"/>
    </source>
</evidence>
<dbReference type="VEuPathDB" id="FungiDB:ASPSYDRAFT_134885"/>
<accession>A0A1L9T9N1</accession>
<organism evidence="2 3">
    <name type="scientific">Aspergillus sydowii CBS 593.65</name>
    <dbReference type="NCBI Taxonomy" id="1036612"/>
    <lineage>
        <taxon>Eukaryota</taxon>
        <taxon>Fungi</taxon>
        <taxon>Dikarya</taxon>
        <taxon>Ascomycota</taxon>
        <taxon>Pezizomycotina</taxon>
        <taxon>Eurotiomycetes</taxon>
        <taxon>Eurotiomycetidae</taxon>
        <taxon>Eurotiales</taxon>
        <taxon>Aspergillaceae</taxon>
        <taxon>Aspergillus</taxon>
        <taxon>Aspergillus subgen. Nidulantes</taxon>
    </lineage>
</organism>
<sequence>METTIPALPDEIILEVLRLAAEGFTLEEAFRLRRVNTLFADELFKAVLRNGRLEDEGFCIHAEGPNEIQRAAWDSCPVELQVKYLRQKLQNHHACPTAFTTYMTEVLELDEVKTAEPTEQEVMREKLLYGATATPVLEYTRFVESYGTHHSDKHGNGQPFNPKVSYDVLLAASAVRRGDEEEFARIFDNDGDIPLECGRFFIVPLYVLAMYGTLGMARVVARKSVVFRNDTKLSVSPLIRLSVAKGNKEAVNVWMPILRAKWGIDFVDEMEAALVGPYGFVKPEMVKFVLQGCLMTDRVLYYRVLATAIPYGHVDIVDFILRYPYFDASDAEFHFWVLPFELTKDIDDREDRREIIKLLVKAGFDADVLVQRVEGRRVVLVYNSDDEDDDDDDDDEDEVDEGEEGDDDLEWEELEAELEPDVEVRDDEWQLTVKMSQLKF</sequence>